<feature type="compositionally biased region" description="Basic and acidic residues" evidence="1">
    <location>
        <begin position="304"/>
        <end position="317"/>
    </location>
</feature>
<feature type="region of interest" description="Disordered" evidence="1">
    <location>
        <begin position="1"/>
        <end position="21"/>
    </location>
</feature>
<organism evidence="2 3">
    <name type="scientific">Globodera rostochiensis</name>
    <name type="common">Golden nematode worm</name>
    <name type="synonym">Heterodera rostochiensis</name>
    <dbReference type="NCBI Taxonomy" id="31243"/>
    <lineage>
        <taxon>Eukaryota</taxon>
        <taxon>Metazoa</taxon>
        <taxon>Ecdysozoa</taxon>
        <taxon>Nematoda</taxon>
        <taxon>Chromadorea</taxon>
        <taxon>Rhabditida</taxon>
        <taxon>Tylenchina</taxon>
        <taxon>Tylenchomorpha</taxon>
        <taxon>Tylenchoidea</taxon>
        <taxon>Heteroderidae</taxon>
        <taxon>Heteroderinae</taxon>
        <taxon>Globodera</taxon>
    </lineage>
</organism>
<feature type="compositionally biased region" description="Low complexity" evidence="1">
    <location>
        <begin position="1"/>
        <end position="16"/>
    </location>
</feature>
<feature type="region of interest" description="Disordered" evidence="1">
    <location>
        <begin position="304"/>
        <end position="333"/>
    </location>
</feature>
<dbReference type="GO" id="GO:0008494">
    <property type="term" value="F:translation activator activity"/>
    <property type="evidence" value="ECO:0007669"/>
    <property type="project" value="TreeGrafter"/>
</dbReference>
<proteinExistence type="predicted"/>
<protein>
    <submittedName>
        <fullName evidence="3">Uncharacterized protein</fullName>
    </submittedName>
</protein>
<evidence type="ECO:0000256" key="1">
    <source>
        <dbReference type="SAM" id="MobiDB-lite"/>
    </source>
</evidence>
<dbReference type="PANTHER" id="PTHR23254:SF16">
    <property type="entry name" value="CBP80_20-DEPENDENT TRANSLATION INITIATION FACTOR"/>
    <property type="match status" value="1"/>
</dbReference>
<dbReference type="AlphaFoldDB" id="A0A914IA91"/>
<reference evidence="3" key="1">
    <citation type="submission" date="2022-11" db="UniProtKB">
        <authorList>
            <consortium name="WormBaseParasite"/>
        </authorList>
    </citation>
    <scope>IDENTIFICATION</scope>
</reference>
<evidence type="ECO:0000313" key="3">
    <source>
        <dbReference type="WBParaSite" id="Gr19_v10_g8121.t1"/>
    </source>
</evidence>
<dbReference type="Gene3D" id="1.25.40.180">
    <property type="match status" value="1"/>
</dbReference>
<keyword evidence="2" id="KW-1185">Reference proteome</keyword>
<dbReference type="Proteomes" id="UP000887572">
    <property type="component" value="Unplaced"/>
</dbReference>
<dbReference type="WBParaSite" id="Gr19_v10_g8121.t1">
    <property type="protein sequence ID" value="Gr19_v10_g8121.t1"/>
    <property type="gene ID" value="Gr19_v10_g8121"/>
</dbReference>
<dbReference type="InterPro" id="IPR051367">
    <property type="entry name" value="mRNA_TranslReg/HistoneTransl"/>
</dbReference>
<dbReference type="PANTHER" id="PTHR23254">
    <property type="entry name" value="EIF4G DOMAIN PROTEIN"/>
    <property type="match status" value="1"/>
</dbReference>
<evidence type="ECO:0000313" key="2">
    <source>
        <dbReference type="Proteomes" id="UP000887572"/>
    </source>
</evidence>
<name>A0A914IA91_GLORO</name>
<dbReference type="GO" id="GO:0005829">
    <property type="term" value="C:cytosol"/>
    <property type="evidence" value="ECO:0007669"/>
    <property type="project" value="TreeGrafter"/>
</dbReference>
<dbReference type="GO" id="GO:0006446">
    <property type="term" value="P:regulation of translational initiation"/>
    <property type="evidence" value="ECO:0007669"/>
    <property type="project" value="TreeGrafter"/>
</dbReference>
<sequence>MSTTGPATATATTTATAEKDEAEDRLRKLLSSIGQLSEHGEVPAYAFATLISSAPPQAIAEHLHQRWLSDSHFAKIAPKIISHMSTNVKVYSQVLSLVLRDYNLRDEIRVQSRGMFRNYVRTLIELYPVYRQIDKTLSACLVDPLFRCLQMLSEEKPDNNDMLCFANLFAEFGQKLYQLNPSECDRMVLACRYWLCSNRMPLEEETRQLLMNAMDLWTYSWDSKLFPDCLKRYYEETEAETRRQRQQFGSSASVFPWINRDNFPSSGFVMSDDFVSSSQPTNCALNSIPQHSNAITNGHLHFAKSDLRGNPKKERGKGTAPVGRGQSGKESII</sequence>
<accession>A0A914IA91</accession>